<evidence type="ECO:0000256" key="4">
    <source>
        <dbReference type="ARBA" id="ARBA00022884"/>
    </source>
</evidence>
<gene>
    <name evidence="5" type="primary">darP</name>
    <name evidence="7" type="ORF">CWE08_02210</name>
</gene>
<keyword evidence="3 5" id="KW-0699">rRNA-binding</keyword>
<dbReference type="CDD" id="cd16331">
    <property type="entry name" value="YjgA-like"/>
    <property type="match status" value="1"/>
</dbReference>
<keyword evidence="8" id="KW-1185">Reference proteome</keyword>
<dbReference type="Gene3D" id="1.10.60.30">
    <property type="entry name" value="PSPTO4464-like domains"/>
    <property type="match status" value="2"/>
</dbReference>
<feature type="compositionally biased region" description="Basic and acidic residues" evidence="6">
    <location>
        <begin position="1"/>
        <end position="15"/>
    </location>
</feature>
<dbReference type="PANTHER" id="PTHR38101">
    <property type="entry name" value="UPF0307 PROTEIN YJGA"/>
    <property type="match status" value="1"/>
</dbReference>
<accession>A0A432W2P4</accession>
<dbReference type="OrthoDB" id="5293604at2"/>
<feature type="region of interest" description="Disordered" evidence="6">
    <location>
        <begin position="1"/>
        <end position="22"/>
    </location>
</feature>
<dbReference type="RefSeq" id="WP_126765168.1">
    <property type="nucleotide sequence ID" value="NZ_PIPJ01000001.1"/>
</dbReference>
<evidence type="ECO:0000313" key="7">
    <source>
        <dbReference type="EMBL" id="RUO23480.1"/>
    </source>
</evidence>
<reference evidence="8" key="1">
    <citation type="journal article" date="2018" name="Front. Microbiol.">
        <title>Genome-Based Analysis Reveals the Taxonomy and Diversity of the Family Idiomarinaceae.</title>
        <authorList>
            <person name="Liu Y."/>
            <person name="Lai Q."/>
            <person name="Shao Z."/>
        </authorList>
    </citation>
    <scope>NUCLEOTIDE SEQUENCE [LARGE SCALE GENOMIC DNA]</scope>
    <source>
        <strain evidence="8">GBPy7</strain>
    </source>
</reference>
<dbReference type="GO" id="GO:1902626">
    <property type="term" value="P:assembly of large subunit precursor of preribosome"/>
    <property type="evidence" value="ECO:0007669"/>
    <property type="project" value="UniProtKB-UniRule"/>
</dbReference>
<sequence>MQRDNQDEHLDDGELSKTQLKRHSQEMHDLGVKLVKLGSNALKQIPLDDETAAAVKLAKKIEHKREGYRRQLQLVAKLLRNREVGPILAAIDELENKALYQAAHFHALEQWRDRIIQQGDDAIQALLEKYPHGDRQQLRQYARQAAKEQEQNKPPAASRALFKYIRTLSETAK</sequence>
<dbReference type="FunFam" id="1.10.60.30:FF:000002">
    <property type="entry name" value="UPF0307 protein YjgA"/>
    <property type="match status" value="1"/>
</dbReference>
<dbReference type="PIRSF" id="PIRSF016183">
    <property type="entry name" value="UCP016183"/>
    <property type="match status" value="1"/>
</dbReference>
<dbReference type="AlphaFoldDB" id="A0A432W2P4"/>
<dbReference type="GO" id="GO:0019843">
    <property type="term" value="F:rRNA binding"/>
    <property type="evidence" value="ECO:0007669"/>
    <property type="project" value="UniProtKB-UniRule"/>
</dbReference>
<evidence type="ECO:0000256" key="3">
    <source>
        <dbReference type="ARBA" id="ARBA00022730"/>
    </source>
</evidence>
<keyword evidence="4 5" id="KW-0694">RNA-binding</keyword>
<dbReference type="Proteomes" id="UP000288395">
    <property type="component" value="Unassembled WGS sequence"/>
</dbReference>
<evidence type="ECO:0000256" key="2">
    <source>
        <dbReference type="ARBA" id="ARBA00022517"/>
    </source>
</evidence>
<dbReference type="EMBL" id="PIPJ01000001">
    <property type="protein sequence ID" value="RUO23480.1"/>
    <property type="molecule type" value="Genomic_DNA"/>
</dbReference>
<dbReference type="InterPro" id="IPR006839">
    <property type="entry name" value="DarP"/>
</dbReference>
<organism evidence="7 8">
    <name type="scientific">Aliidiomarina iranensis</name>
    <dbReference type="NCBI Taxonomy" id="1434071"/>
    <lineage>
        <taxon>Bacteria</taxon>
        <taxon>Pseudomonadati</taxon>
        <taxon>Pseudomonadota</taxon>
        <taxon>Gammaproteobacteria</taxon>
        <taxon>Alteromonadales</taxon>
        <taxon>Idiomarinaceae</taxon>
        <taxon>Aliidiomarina</taxon>
    </lineage>
</organism>
<keyword evidence="2 5" id="KW-0690">Ribosome biogenesis</keyword>
<dbReference type="HAMAP" id="MF_00765">
    <property type="entry name" value="DarP"/>
    <property type="match status" value="1"/>
</dbReference>
<evidence type="ECO:0000313" key="8">
    <source>
        <dbReference type="Proteomes" id="UP000288395"/>
    </source>
</evidence>
<keyword evidence="1 5" id="KW-0963">Cytoplasm</keyword>
<dbReference type="SUPFAM" id="SSF158710">
    <property type="entry name" value="PSPTO4464-like"/>
    <property type="match status" value="1"/>
</dbReference>
<evidence type="ECO:0000256" key="5">
    <source>
        <dbReference type="HAMAP-Rule" id="MF_00765"/>
    </source>
</evidence>
<dbReference type="NCBIfam" id="NF003593">
    <property type="entry name" value="PRK05255.1-1"/>
    <property type="match status" value="1"/>
</dbReference>
<evidence type="ECO:0000256" key="6">
    <source>
        <dbReference type="SAM" id="MobiDB-lite"/>
    </source>
</evidence>
<dbReference type="GO" id="GO:0043022">
    <property type="term" value="F:ribosome binding"/>
    <property type="evidence" value="ECO:0007669"/>
    <property type="project" value="UniProtKB-UniRule"/>
</dbReference>
<comment type="caution">
    <text evidence="7">The sequence shown here is derived from an EMBL/GenBank/DDBJ whole genome shotgun (WGS) entry which is preliminary data.</text>
</comment>
<comment type="subcellular location">
    <subcellularLocation>
        <location evidence="5">Cytoplasm</location>
    </subcellularLocation>
    <text evidence="5">Associates with late stage pre-50S ribosomal subunits.</text>
</comment>
<dbReference type="InterPro" id="IPR023153">
    <property type="entry name" value="DarP_sf"/>
</dbReference>
<comment type="similarity">
    <text evidence="5">Belongs to the DarP family.</text>
</comment>
<dbReference type="Pfam" id="PF04751">
    <property type="entry name" value="DarP"/>
    <property type="match status" value="1"/>
</dbReference>
<name>A0A432W2P4_9GAMM</name>
<evidence type="ECO:0000256" key="1">
    <source>
        <dbReference type="ARBA" id="ARBA00022490"/>
    </source>
</evidence>
<dbReference type="GO" id="GO:0005829">
    <property type="term" value="C:cytosol"/>
    <property type="evidence" value="ECO:0007669"/>
    <property type="project" value="TreeGrafter"/>
</dbReference>
<proteinExistence type="inferred from homology"/>
<dbReference type="PANTHER" id="PTHR38101:SF1">
    <property type="entry name" value="UPF0307 PROTEIN YJGA"/>
    <property type="match status" value="1"/>
</dbReference>
<comment type="function">
    <text evidence="5">Member of a network of 50S ribosomal subunit biogenesis factors which assembles along the 30S-50S interface, preventing incorrect 23S rRNA structures from forming. Promotes peptidyl transferase center (PTC) maturation.</text>
</comment>
<protein>
    <recommendedName>
        <fullName evidence="5">Dual-action ribosomal maturation protein DarP</fullName>
    </recommendedName>
    <alternativeName>
        <fullName evidence="5">Large ribosomal subunit assembly factor DarP</fullName>
    </alternativeName>
</protein>